<evidence type="ECO:0000256" key="1">
    <source>
        <dbReference type="ARBA" id="ARBA00009427"/>
    </source>
</evidence>
<comment type="catalytic activity">
    <reaction evidence="6 8">
        <text>dCMP + ATP = dCDP + ADP</text>
        <dbReference type="Rhea" id="RHEA:25094"/>
        <dbReference type="ChEBI" id="CHEBI:30616"/>
        <dbReference type="ChEBI" id="CHEBI:57566"/>
        <dbReference type="ChEBI" id="CHEBI:58593"/>
        <dbReference type="ChEBI" id="CHEBI:456216"/>
        <dbReference type="EC" id="2.7.4.25"/>
    </reaction>
</comment>
<sequence length="231" mass="24004">MVALDGPSGTGKTTVARRLAQRLGAGYLDTGAMYRAVTLAVLRSGTDVGDADAVAKVAEQAEVVVGTDPGAPFVKLGEEDVSAEIRGEQVTSAVSAVAAVPAVREHLVAMQRALVAEGLKAAGGMVVEGRDIGTVVAPDAGLKVFLTADPQVRAARRAAQDSAAGRRVEQESVLAAVERRDRLDATRATNPMRPADDAVHLDTSELDIEQVVTALLELVAQRDLLHTGAPR</sequence>
<reference evidence="10" key="2">
    <citation type="submission" date="2018-05" db="EMBL/GenBank/DDBJ databases">
        <authorList>
            <person name="Moura L."/>
            <person name="Setubal J.C."/>
        </authorList>
    </citation>
    <scope>NUCLEOTIDE SEQUENCE</scope>
    <source>
        <strain evidence="10">ZC4RG45</strain>
    </source>
</reference>
<dbReference type="NCBIfam" id="TIGR00017">
    <property type="entry name" value="cmk"/>
    <property type="match status" value="1"/>
</dbReference>
<keyword evidence="5 8" id="KW-0067">ATP-binding</keyword>
<dbReference type="EMBL" id="QGUI02000067">
    <property type="protein sequence ID" value="MFO7192034.1"/>
    <property type="molecule type" value="Genomic_DNA"/>
</dbReference>
<evidence type="ECO:0000256" key="7">
    <source>
        <dbReference type="ARBA" id="ARBA00048478"/>
    </source>
</evidence>
<dbReference type="EC" id="2.7.4.25" evidence="8"/>
<reference evidence="10" key="4">
    <citation type="submission" date="2023-08" db="EMBL/GenBank/DDBJ databases">
        <authorList>
            <person name="Guima S.E.S."/>
            <person name="Martins L.F."/>
            <person name="Silva A.M."/>
            <person name="Setubal J.C."/>
        </authorList>
    </citation>
    <scope>NUCLEOTIDE SEQUENCE</scope>
    <source>
        <strain evidence="10">ZC4RG45</strain>
    </source>
</reference>
<comment type="subcellular location">
    <subcellularLocation>
        <location evidence="8">Cytoplasm</location>
    </subcellularLocation>
</comment>
<keyword evidence="3 8" id="KW-0547">Nucleotide-binding</keyword>
<organism evidence="11">
    <name type="scientific">Thermocrispum agreste</name>
    <dbReference type="NCBI Taxonomy" id="37925"/>
    <lineage>
        <taxon>Bacteria</taxon>
        <taxon>Bacillati</taxon>
        <taxon>Actinomycetota</taxon>
        <taxon>Actinomycetes</taxon>
        <taxon>Pseudonocardiales</taxon>
        <taxon>Pseudonocardiaceae</taxon>
        <taxon>Thermocrispum</taxon>
    </lineage>
</organism>
<dbReference type="PANTHER" id="PTHR21299">
    <property type="entry name" value="CYTIDYLATE KINASE/PANTOATE-BETA-ALANINE LIGASE"/>
    <property type="match status" value="1"/>
</dbReference>
<evidence type="ECO:0000256" key="5">
    <source>
        <dbReference type="ARBA" id="ARBA00022840"/>
    </source>
</evidence>
<dbReference type="Pfam" id="PF02224">
    <property type="entry name" value="Cytidylate_kin"/>
    <property type="match status" value="1"/>
</dbReference>
<dbReference type="GO" id="GO:0036431">
    <property type="term" value="F:dCMP kinase activity"/>
    <property type="evidence" value="ECO:0007669"/>
    <property type="project" value="InterPro"/>
</dbReference>
<accession>A0A2W4K4G0</accession>
<keyword evidence="2 8" id="KW-0808">Transferase</keyword>
<comment type="catalytic activity">
    <reaction evidence="7 8">
        <text>CMP + ATP = CDP + ADP</text>
        <dbReference type="Rhea" id="RHEA:11600"/>
        <dbReference type="ChEBI" id="CHEBI:30616"/>
        <dbReference type="ChEBI" id="CHEBI:58069"/>
        <dbReference type="ChEBI" id="CHEBI:60377"/>
        <dbReference type="ChEBI" id="CHEBI:456216"/>
        <dbReference type="EC" id="2.7.4.25"/>
    </reaction>
</comment>
<dbReference type="GO" id="GO:0006220">
    <property type="term" value="P:pyrimidine nucleotide metabolic process"/>
    <property type="evidence" value="ECO:0007669"/>
    <property type="project" value="UniProtKB-UniRule"/>
</dbReference>
<evidence type="ECO:0000313" key="12">
    <source>
        <dbReference type="Proteomes" id="UP000249324"/>
    </source>
</evidence>
<dbReference type="GO" id="GO:0015949">
    <property type="term" value="P:nucleobase-containing small molecule interconversion"/>
    <property type="evidence" value="ECO:0007669"/>
    <property type="project" value="TreeGrafter"/>
</dbReference>
<feature type="domain" description="Cytidylate kinase" evidence="9">
    <location>
        <begin position="2"/>
        <end position="220"/>
    </location>
</feature>
<dbReference type="Proteomes" id="UP000249324">
    <property type="component" value="Unassembled WGS sequence"/>
</dbReference>
<dbReference type="PANTHER" id="PTHR21299:SF2">
    <property type="entry name" value="CYTIDYLATE KINASE"/>
    <property type="match status" value="1"/>
</dbReference>
<name>A0A2W4K4G0_9PSEU</name>
<reference evidence="11" key="1">
    <citation type="submission" date="2018-05" db="EMBL/GenBank/DDBJ databases">
        <authorList>
            <person name="Lanie J.A."/>
            <person name="Ng W.-L."/>
            <person name="Kazmierczak K.M."/>
            <person name="Andrzejewski T.M."/>
            <person name="Davidsen T.M."/>
            <person name="Wayne K.J."/>
            <person name="Tettelin H."/>
            <person name="Glass J.I."/>
            <person name="Rusch D."/>
            <person name="Podicherti R."/>
            <person name="Tsui H.-C.T."/>
            <person name="Winkler M.E."/>
        </authorList>
    </citation>
    <scope>NUCLEOTIDE SEQUENCE</scope>
    <source>
        <strain evidence="11">ZC4RG45</strain>
    </source>
</reference>
<keyword evidence="4 8" id="KW-0418">Kinase</keyword>
<dbReference type="CDD" id="cd02020">
    <property type="entry name" value="CMPK"/>
    <property type="match status" value="1"/>
</dbReference>
<evidence type="ECO:0000259" key="9">
    <source>
        <dbReference type="Pfam" id="PF02224"/>
    </source>
</evidence>
<dbReference type="GO" id="GO:0005829">
    <property type="term" value="C:cytosol"/>
    <property type="evidence" value="ECO:0007669"/>
    <property type="project" value="TreeGrafter"/>
</dbReference>
<evidence type="ECO:0000313" key="11">
    <source>
        <dbReference type="EMBL" id="PZN01128.1"/>
    </source>
</evidence>
<evidence type="ECO:0000256" key="8">
    <source>
        <dbReference type="HAMAP-Rule" id="MF_00238"/>
    </source>
</evidence>
<gene>
    <name evidence="8 10" type="primary">cmk</name>
    <name evidence="10" type="ORF">DIU77_007305</name>
    <name evidence="11" type="ORF">DIU77_01670</name>
</gene>
<evidence type="ECO:0000256" key="4">
    <source>
        <dbReference type="ARBA" id="ARBA00022777"/>
    </source>
</evidence>
<dbReference type="GO" id="GO:0005524">
    <property type="term" value="F:ATP binding"/>
    <property type="evidence" value="ECO:0007669"/>
    <property type="project" value="UniProtKB-UniRule"/>
</dbReference>
<evidence type="ECO:0000256" key="2">
    <source>
        <dbReference type="ARBA" id="ARBA00022679"/>
    </source>
</evidence>
<dbReference type="AlphaFoldDB" id="A0A2W4K4G0"/>
<protein>
    <recommendedName>
        <fullName evidence="8">Cytidylate kinase</fullName>
        <shortName evidence="8">CK</shortName>
        <ecNumber evidence="8">2.7.4.25</ecNumber>
    </recommendedName>
    <alternativeName>
        <fullName evidence="8">Cytidine monophosphate kinase</fullName>
        <shortName evidence="8">CMP kinase</shortName>
    </alternativeName>
</protein>
<evidence type="ECO:0000256" key="3">
    <source>
        <dbReference type="ARBA" id="ARBA00022741"/>
    </source>
</evidence>
<dbReference type="SUPFAM" id="SSF52540">
    <property type="entry name" value="P-loop containing nucleoside triphosphate hydrolases"/>
    <property type="match status" value="1"/>
</dbReference>
<keyword evidence="8" id="KW-0963">Cytoplasm</keyword>
<proteinExistence type="inferred from homology"/>
<dbReference type="STRING" id="1111738.GCA_000427905_03531"/>
<dbReference type="HAMAP" id="MF_00238">
    <property type="entry name" value="Cytidyl_kinase_type1"/>
    <property type="match status" value="1"/>
</dbReference>
<dbReference type="InterPro" id="IPR003136">
    <property type="entry name" value="Cytidylate_kin"/>
</dbReference>
<dbReference type="Gene3D" id="3.40.50.300">
    <property type="entry name" value="P-loop containing nucleotide triphosphate hydrolases"/>
    <property type="match status" value="1"/>
</dbReference>
<dbReference type="InterPro" id="IPR011994">
    <property type="entry name" value="Cytidylate_kinase_dom"/>
</dbReference>
<feature type="binding site" evidence="8">
    <location>
        <begin position="6"/>
        <end position="14"/>
    </location>
    <ligand>
        <name>ATP</name>
        <dbReference type="ChEBI" id="CHEBI:30616"/>
    </ligand>
</feature>
<dbReference type="EMBL" id="QGUI01000035">
    <property type="protein sequence ID" value="PZN01128.1"/>
    <property type="molecule type" value="Genomic_DNA"/>
</dbReference>
<comment type="similarity">
    <text evidence="1 8">Belongs to the cytidylate kinase family. Type 1 subfamily.</text>
</comment>
<evidence type="ECO:0000313" key="10">
    <source>
        <dbReference type="EMBL" id="MFO7192034.1"/>
    </source>
</evidence>
<reference evidence="10 12" key="3">
    <citation type="journal article" date="2021" name="BMC Genomics">
        <title>Genome-resolved metagenome and metatranscriptome analyses of thermophilic composting reveal key bacterial players and their metabolic interactions.</title>
        <authorList>
            <person name="Braga L.P.P."/>
            <person name="Pereira R.V."/>
            <person name="Martins L.F."/>
            <person name="Moura L.M.S."/>
            <person name="Sanchez F.B."/>
            <person name="Patane J.S.L."/>
            <person name="da Silva A.M."/>
            <person name="Setubal J.C."/>
        </authorList>
    </citation>
    <scope>NUCLEOTIDE SEQUENCE [LARGE SCALE GENOMIC DNA]</scope>
    <source>
        <strain evidence="10">ZC4RG45</strain>
    </source>
</reference>
<evidence type="ECO:0000256" key="6">
    <source>
        <dbReference type="ARBA" id="ARBA00047615"/>
    </source>
</evidence>
<comment type="caution">
    <text evidence="11">The sequence shown here is derived from an EMBL/GenBank/DDBJ whole genome shotgun (WGS) entry which is preliminary data.</text>
</comment>
<dbReference type="InterPro" id="IPR027417">
    <property type="entry name" value="P-loop_NTPase"/>
</dbReference>